<dbReference type="NCBIfam" id="TIGR02639">
    <property type="entry name" value="ClpA"/>
    <property type="match status" value="1"/>
</dbReference>
<dbReference type="InterPro" id="IPR004176">
    <property type="entry name" value="Clp_R_N"/>
</dbReference>
<evidence type="ECO:0000313" key="11">
    <source>
        <dbReference type="EMBL" id="MDL5033758.1"/>
    </source>
</evidence>
<evidence type="ECO:0000256" key="9">
    <source>
        <dbReference type="SAM" id="MobiDB-lite"/>
    </source>
</evidence>
<dbReference type="InterPro" id="IPR018368">
    <property type="entry name" value="ClpA/B_CS1"/>
</dbReference>
<dbReference type="InterPro" id="IPR013461">
    <property type="entry name" value="ClpA"/>
</dbReference>
<dbReference type="InterPro" id="IPR003959">
    <property type="entry name" value="ATPase_AAA_core"/>
</dbReference>
<evidence type="ECO:0000256" key="2">
    <source>
        <dbReference type="ARBA" id="ARBA00022737"/>
    </source>
</evidence>
<dbReference type="PROSITE" id="PS00870">
    <property type="entry name" value="CLPAB_1"/>
    <property type="match status" value="1"/>
</dbReference>
<reference evidence="11 12" key="1">
    <citation type="submission" date="2023-06" db="EMBL/GenBank/DDBJ databases">
        <title>Pelomonas sp. APW6 16S ribosomal RNA gene genome sequencing and assembly.</title>
        <authorList>
            <person name="Woo H."/>
        </authorList>
    </citation>
    <scope>NUCLEOTIDE SEQUENCE [LARGE SCALE GENOMIC DNA]</scope>
    <source>
        <strain evidence="11 12">APW6</strain>
    </source>
</reference>
<evidence type="ECO:0000256" key="7">
    <source>
        <dbReference type="PROSITE-ProRule" id="PRU01251"/>
    </source>
</evidence>
<comment type="function">
    <text evidence="6">Part of a stress-induced multi-chaperone system, it is involved in the recovery of the cell from heat-induced damage, in cooperation with DnaK, DnaJ and GrpE. Acts before DnaK, in the processing of protein aggregates. Protein binding stimulates the ATPase activity; ATP hydrolysis unfolds the denatured protein aggregates, which probably helps expose new hydrophobic binding sites on the surface of ClpB-bound aggregates, contributing to the solubilization and refolding of denatured protein aggregates by DnaK.</text>
</comment>
<dbReference type="CDD" id="cd00009">
    <property type="entry name" value="AAA"/>
    <property type="match status" value="1"/>
</dbReference>
<dbReference type="Proteomes" id="UP001238603">
    <property type="component" value="Unassembled WGS sequence"/>
</dbReference>
<dbReference type="InterPro" id="IPR027417">
    <property type="entry name" value="P-loop_NTPase"/>
</dbReference>
<dbReference type="Gene3D" id="3.40.50.300">
    <property type="entry name" value="P-loop containing nucleotide triphosphate hydrolases"/>
    <property type="match status" value="2"/>
</dbReference>
<name>A0ABT7LLK8_9BURK</name>
<protein>
    <submittedName>
        <fullName evidence="11">ATP-dependent Clp protease ATP-binding subunit ClpA</fullName>
    </submittedName>
</protein>
<gene>
    <name evidence="11" type="primary">clpA</name>
    <name evidence="11" type="ORF">QRD43_17740</name>
</gene>
<dbReference type="InterPro" id="IPR050130">
    <property type="entry name" value="ClpA_ClpB"/>
</dbReference>
<dbReference type="GO" id="GO:0006508">
    <property type="term" value="P:proteolysis"/>
    <property type="evidence" value="ECO:0007669"/>
    <property type="project" value="UniProtKB-KW"/>
</dbReference>
<dbReference type="CDD" id="cd19499">
    <property type="entry name" value="RecA-like_ClpB_Hsp104-like"/>
    <property type="match status" value="1"/>
</dbReference>
<dbReference type="RefSeq" id="WP_285983837.1">
    <property type="nucleotide sequence ID" value="NZ_JASVDS010000005.1"/>
</dbReference>
<evidence type="ECO:0000256" key="3">
    <source>
        <dbReference type="ARBA" id="ARBA00022741"/>
    </source>
</evidence>
<evidence type="ECO:0000259" key="10">
    <source>
        <dbReference type="PROSITE" id="PS51903"/>
    </source>
</evidence>
<dbReference type="Pfam" id="PF07724">
    <property type="entry name" value="AAA_2"/>
    <property type="match status" value="1"/>
</dbReference>
<comment type="similarity">
    <text evidence="1 8">Belongs to the ClpA/ClpB family.</text>
</comment>
<keyword evidence="3 8" id="KW-0547">Nucleotide-binding</keyword>
<feature type="domain" description="Clp R" evidence="10">
    <location>
        <begin position="1"/>
        <end position="146"/>
    </location>
</feature>
<dbReference type="Gene3D" id="1.10.8.60">
    <property type="match status" value="2"/>
</dbReference>
<dbReference type="SMART" id="SM01086">
    <property type="entry name" value="ClpB_D2-small"/>
    <property type="match status" value="1"/>
</dbReference>
<evidence type="ECO:0000256" key="8">
    <source>
        <dbReference type="RuleBase" id="RU004432"/>
    </source>
</evidence>
<dbReference type="InterPro" id="IPR036628">
    <property type="entry name" value="Clp_N_dom_sf"/>
</dbReference>
<dbReference type="Pfam" id="PF00004">
    <property type="entry name" value="AAA"/>
    <property type="match status" value="1"/>
</dbReference>
<dbReference type="GO" id="GO:0008233">
    <property type="term" value="F:peptidase activity"/>
    <property type="evidence" value="ECO:0007669"/>
    <property type="project" value="UniProtKB-KW"/>
</dbReference>
<dbReference type="InterPro" id="IPR003593">
    <property type="entry name" value="AAA+_ATPase"/>
</dbReference>
<accession>A0ABT7LLK8</accession>
<evidence type="ECO:0000256" key="6">
    <source>
        <dbReference type="ARBA" id="ARBA00025613"/>
    </source>
</evidence>
<dbReference type="PRINTS" id="PR00300">
    <property type="entry name" value="CLPPROTEASEA"/>
</dbReference>
<comment type="caution">
    <text evidence="11">The sequence shown here is derived from an EMBL/GenBank/DDBJ whole genome shotgun (WGS) entry which is preliminary data.</text>
</comment>
<dbReference type="InterPro" id="IPR028299">
    <property type="entry name" value="ClpA/B_CS2"/>
</dbReference>
<keyword evidence="11" id="KW-0378">Hydrolase</keyword>
<dbReference type="Pfam" id="PF17871">
    <property type="entry name" value="AAA_lid_9"/>
    <property type="match status" value="1"/>
</dbReference>
<dbReference type="Pfam" id="PF02861">
    <property type="entry name" value="Clp_N"/>
    <property type="match status" value="1"/>
</dbReference>
<dbReference type="EMBL" id="JASVDS010000005">
    <property type="protein sequence ID" value="MDL5033758.1"/>
    <property type="molecule type" value="Genomic_DNA"/>
</dbReference>
<dbReference type="PROSITE" id="PS51903">
    <property type="entry name" value="CLP_R"/>
    <property type="match status" value="1"/>
</dbReference>
<dbReference type="SMART" id="SM00382">
    <property type="entry name" value="AAA"/>
    <property type="match status" value="2"/>
</dbReference>
<evidence type="ECO:0000313" key="12">
    <source>
        <dbReference type="Proteomes" id="UP001238603"/>
    </source>
</evidence>
<keyword evidence="5 8" id="KW-0143">Chaperone</keyword>
<dbReference type="Gene3D" id="1.10.1780.10">
    <property type="entry name" value="Clp, N-terminal domain"/>
    <property type="match status" value="1"/>
</dbReference>
<keyword evidence="12" id="KW-1185">Reference proteome</keyword>
<dbReference type="InterPro" id="IPR001270">
    <property type="entry name" value="ClpA/B"/>
</dbReference>
<dbReference type="InterPro" id="IPR019489">
    <property type="entry name" value="Clp_ATPase_C"/>
</dbReference>
<feature type="region of interest" description="Disordered" evidence="9">
    <location>
        <begin position="757"/>
        <end position="777"/>
    </location>
</feature>
<keyword evidence="11" id="KW-0645">Protease</keyword>
<organism evidence="11 12">
    <name type="scientific">Roseateles subflavus</name>
    <dbReference type="NCBI Taxonomy" id="3053353"/>
    <lineage>
        <taxon>Bacteria</taxon>
        <taxon>Pseudomonadati</taxon>
        <taxon>Pseudomonadota</taxon>
        <taxon>Betaproteobacteria</taxon>
        <taxon>Burkholderiales</taxon>
        <taxon>Sphaerotilaceae</taxon>
        <taxon>Roseateles</taxon>
    </lineage>
</organism>
<dbReference type="GO" id="GO:0005524">
    <property type="term" value="F:ATP binding"/>
    <property type="evidence" value="ECO:0007669"/>
    <property type="project" value="UniProtKB-KW"/>
</dbReference>
<dbReference type="InterPro" id="IPR041546">
    <property type="entry name" value="ClpA/ClpB_AAA_lid"/>
</dbReference>
<dbReference type="PROSITE" id="PS00871">
    <property type="entry name" value="CLPAB_2"/>
    <property type="match status" value="1"/>
</dbReference>
<dbReference type="Pfam" id="PF10431">
    <property type="entry name" value="ClpB_D2-small"/>
    <property type="match status" value="1"/>
</dbReference>
<feature type="region of interest" description="Disordered" evidence="9">
    <location>
        <begin position="142"/>
        <end position="182"/>
    </location>
</feature>
<keyword evidence="4 8" id="KW-0067">ATP-binding</keyword>
<evidence type="ECO:0000256" key="4">
    <source>
        <dbReference type="ARBA" id="ARBA00022840"/>
    </source>
</evidence>
<dbReference type="SUPFAM" id="SSF81923">
    <property type="entry name" value="Double Clp-N motif"/>
    <property type="match status" value="1"/>
</dbReference>
<keyword evidence="2 7" id="KW-0677">Repeat</keyword>
<dbReference type="PANTHER" id="PTHR11638:SF111">
    <property type="entry name" value="ATP-DEPENDENT CLP PROTEASE ATP-BINDING SUBUNIT CLPA"/>
    <property type="match status" value="1"/>
</dbReference>
<dbReference type="PANTHER" id="PTHR11638">
    <property type="entry name" value="ATP-DEPENDENT CLP PROTEASE"/>
    <property type="match status" value="1"/>
</dbReference>
<proteinExistence type="inferred from homology"/>
<sequence length="777" mass="84528">MIAQELEVSLHMAFVEARQQRHEFITVEHLLQALLDNPSAAEVLRACSANIDDLRKSLAQFIKDNTPTVGGTEEVDTQPTLGFQRVIQRAIMHVQSTGSGKKEVTGANVLVAIFGEKDSHAVYYLHQQGVTRLDVVNYIAHGIKKSEPPEPPKGQDGQGSGSDAEREEGDGAASGSKGSPLEQFTQNLNQQAKDGKIDPLIGREAEVERVVQVLCRRRKNNPLLVGEAGVGKTAIAEGLAWRITEGDVPDVLAEAQVYSLDMGALLAGTKYRGDFEQRLKAVLKQLKDQPNAILFIDEIHTLIGAGAASGGTLDASNLLKPALSSGAMKCIGATTFTEYRGIFEKDAALSRRFQKVDVAEPSVEQTIEILKGLKSRFEEHHSVKYALGALQAAAELSAKYINDRHLPDKAIDVIDEAGAAQRILPKSKQKKTITRAEVEDIVAKIARIPPASVSSDDRGKLKSLDRDLKSVVFGQDPAIDALAAAIKMARSGLGKPDKPIGSFLFSGPTGVGKTEVAKQLAYILGIELIRFDMSEYMERHAVSRLIGAPPGYVGFDQGGLLTEAVTKKPHSVLLLDEIEKAHPDVFNVLLQVMDHGSLTDNNGRKADFRNVIIVMTTNAGAEIMNKSTIGFTTQRQQGDEMADIKRLFTPEFRNRLDAIVSFRALDEEIILRVVDKFLLQLESQLAEKKVEVTFTDALRQQLAKKGFDPLMGARPMQRLIQDTIRRALADELLFGRLVDGGRLKVDVDAAGEVQLDIQPAGKKSDSKPPKAEAATAG</sequence>
<dbReference type="SUPFAM" id="SSF52540">
    <property type="entry name" value="P-loop containing nucleoside triphosphate hydrolases"/>
    <property type="match status" value="2"/>
</dbReference>
<evidence type="ECO:0000256" key="5">
    <source>
        <dbReference type="ARBA" id="ARBA00023186"/>
    </source>
</evidence>
<evidence type="ECO:0000256" key="1">
    <source>
        <dbReference type="ARBA" id="ARBA00008675"/>
    </source>
</evidence>